<gene>
    <name evidence="1" type="primary">Acey_s0038.g3637</name>
    <name evidence="1" type="ORF">Y032_0038g3637</name>
</gene>
<dbReference type="AlphaFoldDB" id="A0A016UJW1"/>
<evidence type="ECO:0000313" key="2">
    <source>
        <dbReference type="Proteomes" id="UP000024635"/>
    </source>
</evidence>
<comment type="caution">
    <text evidence="1">The sequence shown here is derived from an EMBL/GenBank/DDBJ whole genome shotgun (WGS) entry which is preliminary data.</text>
</comment>
<protein>
    <submittedName>
        <fullName evidence="1">Uncharacterized protein</fullName>
    </submittedName>
</protein>
<dbReference type="OrthoDB" id="10515751at2759"/>
<name>A0A016UJW1_9BILA</name>
<sequence>MILGVLDTYDLFTYVCLRREVSSPVVGERLPTAAEQRAHEECDFMSSFVNCTSHNFLCNLTREQQICRLGWLLLFLWLATILWMTKDLWCCNTNIEAASEECILNNEDETRRTDFGTAC</sequence>
<proteinExistence type="predicted"/>
<dbReference type="Proteomes" id="UP000024635">
    <property type="component" value="Unassembled WGS sequence"/>
</dbReference>
<accession>A0A016UJW1</accession>
<organism evidence="1 2">
    <name type="scientific">Ancylostoma ceylanicum</name>
    <dbReference type="NCBI Taxonomy" id="53326"/>
    <lineage>
        <taxon>Eukaryota</taxon>
        <taxon>Metazoa</taxon>
        <taxon>Ecdysozoa</taxon>
        <taxon>Nematoda</taxon>
        <taxon>Chromadorea</taxon>
        <taxon>Rhabditida</taxon>
        <taxon>Rhabditina</taxon>
        <taxon>Rhabditomorpha</taxon>
        <taxon>Strongyloidea</taxon>
        <taxon>Ancylostomatidae</taxon>
        <taxon>Ancylostomatinae</taxon>
        <taxon>Ancylostoma</taxon>
    </lineage>
</organism>
<keyword evidence="2" id="KW-1185">Reference proteome</keyword>
<evidence type="ECO:0000313" key="1">
    <source>
        <dbReference type="EMBL" id="EYC15112.1"/>
    </source>
</evidence>
<reference evidence="2" key="1">
    <citation type="journal article" date="2015" name="Nat. Genet.">
        <title>The genome and transcriptome of the zoonotic hookworm Ancylostoma ceylanicum identify infection-specific gene families.</title>
        <authorList>
            <person name="Schwarz E.M."/>
            <person name="Hu Y."/>
            <person name="Antoshechkin I."/>
            <person name="Miller M.M."/>
            <person name="Sternberg P.W."/>
            <person name="Aroian R.V."/>
        </authorList>
    </citation>
    <scope>NUCLEOTIDE SEQUENCE</scope>
    <source>
        <strain evidence="2">HY135</strain>
    </source>
</reference>
<dbReference type="EMBL" id="JARK01001374">
    <property type="protein sequence ID" value="EYC15112.1"/>
    <property type="molecule type" value="Genomic_DNA"/>
</dbReference>